<evidence type="ECO:0000256" key="1">
    <source>
        <dbReference type="SAM" id="MobiDB-lite"/>
    </source>
</evidence>
<dbReference type="GO" id="GO:0016747">
    <property type="term" value="F:acyltransferase activity, transferring groups other than amino-acyl groups"/>
    <property type="evidence" value="ECO:0007669"/>
    <property type="project" value="InterPro"/>
</dbReference>
<dbReference type="PROSITE" id="PS51186">
    <property type="entry name" value="GNAT"/>
    <property type="match status" value="1"/>
</dbReference>
<evidence type="ECO:0000259" key="2">
    <source>
        <dbReference type="PROSITE" id="PS51186"/>
    </source>
</evidence>
<dbReference type="OrthoDB" id="2832510at2759"/>
<dbReference type="EMBL" id="MCFA01000122">
    <property type="protein sequence ID" value="ORY05825.1"/>
    <property type="molecule type" value="Genomic_DNA"/>
</dbReference>
<gene>
    <name evidence="3" type="ORF">BCR34DRAFT_632815</name>
</gene>
<dbReference type="InterPro" id="IPR016181">
    <property type="entry name" value="Acyl_CoA_acyltransferase"/>
</dbReference>
<feature type="domain" description="N-acetyltransferase" evidence="2">
    <location>
        <begin position="167"/>
        <end position="237"/>
    </location>
</feature>
<dbReference type="STRING" id="1231657.A0A1Y1Z7N6"/>
<dbReference type="InterPro" id="IPR052523">
    <property type="entry name" value="Trichothecene_AcTrans"/>
</dbReference>
<protein>
    <recommendedName>
        <fullName evidence="2">N-acetyltransferase domain-containing protein</fullName>
    </recommendedName>
</protein>
<dbReference type="CDD" id="cd04301">
    <property type="entry name" value="NAT_SF"/>
    <property type="match status" value="1"/>
</dbReference>
<keyword evidence="4" id="KW-1185">Reference proteome</keyword>
<dbReference type="PANTHER" id="PTHR42791">
    <property type="entry name" value="GNAT FAMILY ACETYLTRANSFERASE"/>
    <property type="match status" value="1"/>
</dbReference>
<dbReference type="InterPro" id="IPR000182">
    <property type="entry name" value="GNAT_dom"/>
</dbReference>
<dbReference type="AlphaFoldDB" id="A0A1Y1Z7N6"/>
<feature type="compositionally biased region" description="Basic and acidic residues" evidence="1">
    <location>
        <begin position="412"/>
        <end position="428"/>
    </location>
</feature>
<dbReference type="Gene3D" id="3.40.630.30">
    <property type="match status" value="1"/>
</dbReference>
<dbReference type="Pfam" id="PF00583">
    <property type="entry name" value="Acetyltransf_1"/>
    <property type="match status" value="1"/>
</dbReference>
<evidence type="ECO:0000313" key="3">
    <source>
        <dbReference type="EMBL" id="ORY05825.1"/>
    </source>
</evidence>
<dbReference type="PANTHER" id="PTHR42791:SF14">
    <property type="entry name" value="N-ACETYLTRANSFERASE DOMAIN-CONTAINING PROTEIN"/>
    <property type="match status" value="1"/>
</dbReference>
<proteinExistence type="predicted"/>
<dbReference type="SUPFAM" id="SSF55729">
    <property type="entry name" value="Acyl-CoA N-acyltransferases (Nat)"/>
    <property type="match status" value="1"/>
</dbReference>
<dbReference type="Proteomes" id="UP000193144">
    <property type="component" value="Unassembled WGS sequence"/>
</dbReference>
<accession>A0A1Y1Z7N6</accession>
<name>A0A1Y1Z7N6_9PLEO</name>
<reference evidence="3 4" key="1">
    <citation type="submission" date="2016-07" db="EMBL/GenBank/DDBJ databases">
        <title>Pervasive Adenine N6-methylation of Active Genes in Fungi.</title>
        <authorList>
            <consortium name="DOE Joint Genome Institute"/>
            <person name="Mondo S.J."/>
            <person name="Dannebaum R.O."/>
            <person name="Kuo R.C."/>
            <person name="Labutti K."/>
            <person name="Haridas S."/>
            <person name="Kuo A."/>
            <person name="Salamov A."/>
            <person name="Ahrendt S.R."/>
            <person name="Lipzen A."/>
            <person name="Sullivan W."/>
            <person name="Andreopoulos W.B."/>
            <person name="Clum A."/>
            <person name="Lindquist E."/>
            <person name="Daum C."/>
            <person name="Ramamoorthy G.K."/>
            <person name="Gryganskyi A."/>
            <person name="Culley D."/>
            <person name="Magnuson J.K."/>
            <person name="James T.Y."/>
            <person name="O'Malley M.A."/>
            <person name="Stajich J.E."/>
            <person name="Spatafora J.W."/>
            <person name="Visel A."/>
            <person name="Grigoriev I.V."/>
        </authorList>
    </citation>
    <scope>NUCLEOTIDE SEQUENCE [LARGE SCALE GENOMIC DNA]</scope>
    <source>
        <strain evidence="3 4">CBS 115471</strain>
    </source>
</reference>
<comment type="caution">
    <text evidence="3">The sequence shown here is derived from an EMBL/GenBank/DDBJ whole genome shotgun (WGS) entry which is preliminary data.</text>
</comment>
<evidence type="ECO:0000313" key="4">
    <source>
        <dbReference type="Proteomes" id="UP000193144"/>
    </source>
</evidence>
<organism evidence="3 4">
    <name type="scientific">Clohesyomyces aquaticus</name>
    <dbReference type="NCBI Taxonomy" id="1231657"/>
    <lineage>
        <taxon>Eukaryota</taxon>
        <taxon>Fungi</taxon>
        <taxon>Dikarya</taxon>
        <taxon>Ascomycota</taxon>
        <taxon>Pezizomycotina</taxon>
        <taxon>Dothideomycetes</taxon>
        <taxon>Pleosporomycetidae</taxon>
        <taxon>Pleosporales</taxon>
        <taxon>Lindgomycetaceae</taxon>
        <taxon>Clohesyomyces</taxon>
    </lineage>
</organism>
<sequence>MCPPSTKDLRVEPIVNPADLAQAFRCTSEAFGRQTNDAVWTVTNPGWDTPAGQTSGTARLLKRWESITTNQDGKPNTVFLKATLPTSTGGATHRTVVGLAIWQQCSFIPGYGDPPSDDIGSDLDALDPADRRFASQMCCSLFKRRIEYVKEKAIADPPATFVLDICAVDPAFQRRGIAGKLVQWGLDEAKRRGDLEATTEASGMGRGVYEKLGFRGEGTGDIVYVVNEEFREREKPPNVFLRTGISRLLIPHNRMHHNTIHDAHIPDYKSRRDYADRKDRYIHRHCTRQRKPSLVNRINPVRDGLTATLDSTDNGAQTDNFTAILVDRADQPVKVIVHEAEANEHEDVDAYCLAETFLDPVECGLDGSGFESLADHHRVQVQGRLESVDEDECGDGSSVDDWSLPVEEESQSEIRDEGGEGLRTDCEV</sequence>
<feature type="region of interest" description="Disordered" evidence="1">
    <location>
        <begin position="387"/>
        <end position="428"/>
    </location>
</feature>